<dbReference type="GO" id="GO:0046306">
    <property type="term" value="P:alkanesulfonate catabolic process"/>
    <property type="evidence" value="ECO:0007669"/>
    <property type="project" value="TreeGrafter"/>
</dbReference>
<reference evidence="7" key="1">
    <citation type="submission" date="2018-12" db="EMBL/GenBank/DDBJ databases">
        <title>Tengunoibacter tsumagoiensis gen. nov., sp. nov., Dictyobacter kobayashii sp. nov., D. alpinus sp. nov., and D. joshuensis sp. nov. and description of Dictyobacteraceae fam. nov. within the order Ktedonobacterales isolated from Tengu-no-mugimeshi.</title>
        <authorList>
            <person name="Wang C.M."/>
            <person name="Zheng Y."/>
            <person name="Sakai Y."/>
            <person name="Toyoda A."/>
            <person name="Minakuchi Y."/>
            <person name="Abe K."/>
            <person name="Yokota A."/>
            <person name="Yabe S."/>
        </authorList>
    </citation>
    <scope>NUCLEOTIDE SEQUENCE [LARGE SCALE GENOMIC DNA]</scope>
    <source>
        <strain evidence="7">S-27</strain>
    </source>
</reference>
<keyword evidence="1" id="KW-0285">Flavoprotein</keyword>
<dbReference type="InterPro" id="IPR011251">
    <property type="entry name" value="Luciferase-like_dom"/>
</dbReference>
<sequence>MELAAVEFGLMLRQNDPGHGLRELMDFNRHCIEELKRGFTTLWLEDHVQVGETDALECLTTLSYLAAQYPQFKIGSLVLSQSYRNPALLAKMAANLQALTGGRLILGIGAGWKEDEYRSYNYPYPSVKTRMEELEDAIQVLRAMWTTQPATYEGKHYQVHNAYGAPRPNPMIPLLVGGGGEQRTLAIVARYADWWNFNSCTVEEYERKLAILRQHCRHVGRDFSEITLSYLSTISVSDDPARVKRNPNKHFIAGSSEEVIRELEQFRSIGVSHFMFRILDVESLQHFVAHVVPHFVVPHFV</sequence>
<evidence type="ECO:0000259" key="5">
    <source>
        <dbReference type="Pfam" id="PF00296"/>
    </source>
</evidence>
<keyword evidence="3" id="KW-0560">Oxidoreductase</keyword>
<evidence type="ECO:0000256" key="1">
    <source>
        <dbReference type="ARBA" id="ARBA00022630"/>
    </source>
</evidence>
<dbReference type="InterPro" id="IPR036661">
    <property type="entry name" value="Luciferase-like_sf"/>
</dbReference>
<dbReference type="PANTHER" id="PTHR42847:SF8">
    <property type="entry name" value="CONSERVED PROTEIN"/>
    <property type="match status" value="1"/>
</dbReference>
<name>A0A401Z8L2_9CHLR</name>
<keyword evidence="2" id="KW-0288">FMN</keyword>
<feature type="domain" description="Luciferase-like" evidence="5">
    <location>
        <begin position="37"/>
        <end position="254"/>
    </location>
</feature>
<keyword evidence="4" id="KW-0503">Monooxygenase</keyword>
<evidence type="ECO:0000256" key="2">
    <source>
        <dbReference type="ARBA" id="ARBA00022643"/>
    </source>
</evidence>
<dbReference type="PANTHER" id="PTHR42847">
    <property type="entry name" value="ALKANESULFONATE MONOOXYGENASE"/>
    <property type="match status" value="1"/>
</dbReference>
<dbReference type="EMBL" id="BIFQ01000001">
    <property type="protein sequence ID" value="GCE03207.1"/>
    <property type="molecule type" value="Genomic_DNA"/>
</dbReference>
<protein>
    <submittedName>
        <fullName evidence="6">LLM class F420-dependent oxidoreductase</fullName>
    </submittedName>
</protein>
<comment type="caution">
    <text evidence="6">The sequence shown here is derived from an EMBL/GenBank/DDBJ whole genome shotgun (WGS) entry which is preliminary data.</text>
</comment>
<dbReference type="Pfam" id="PF00296">
    <property type="entry name" value="Bac_luciferase"/>
    <property type="match status" value="1"/>
</dbReference>
<evidence type="ECO:0000256" key="4">
    <source>
        <dbReference type="ARBA" id="ARBA00023033"/>
    </source>
</evidence>
<dbReference type="InterPro" id="IPR050172">
    <property type="entry name" value="SsuD_RutA_monooxygenase"/>
</dbReference>
<evidence type="ECO:0000313" key="7">
    <source>
        <dbReference type="Proteomes" id="UP000287224"/>
    </source>
</evidence>
<dbReference type="AlphaFoldDB" id="A0A401Z8L2"/>
<dbReference type="Proteomes" id="UP000287224">
    <property type="component" value="Unassembled WGS sequence"/>
</dbReference>
<gene>
    <name evidence="6" type="ORF">KDAU_05360</name>
</gene>
<dbReference type="GO" id="GO:0008726">
    <property type="term" value="F:alkanesulfonate monooxygenase activity"/>
    <property type="evidence" value="ECO:0007669"/>
    <property type="project" value="TreeGrafter"/>
</dbReference>
<evidence type="ECO:0000256" key="3">
    <source>
        <dbReference type="ARBA" id="ARBA00023002"/>
    </source>
</evidence>
<dbReference type="Gene3D" id="3.20.20.30">
    <property type="entry name" value="Luciferase-like domain"/>
    <property type="match status" value="1"/>
</dbReference>
<dbReference type="SUPFAM" id="SSF51679">
    <property type="entry name" value="Bacterial luciferase-like"/>
    <property type="match status" value="1"/>
</dbReference>
<keyword evidence="7" id="KW-1185">Reference proteome</keyword>
<proteinExistence type="predicted"/>
<accession>A0A401Z8L2</accession>
<organism evidence="6 7">
    <name type="scientific">Dictyobacter aurantiacus</name>
    <dbReference type="NCBI Taxonomy" id="1936993"/>
    <lineage>
        <taxon>Bacteria</taxon>
        <taxon>Bacillati</taxon>
        <taxon>Chloroflexota</taxon>
        <taxon>Ktedonobacteria</taxon>
        <taxon>Ktedonobacterales</taxon>
        <taxon>Dictyobacteraceae</taxon>
        <taxon>Dictyobacter</taxon>
    </lineage>
</organism>
<evidence type="ECO:0000313" key="6">
    <source>
        <dbReference type="EMBL" id="GCE03207.1"/>
    </source>
</evidence>